<dbReference type="GO" id="GO:0003677">
    <property type="term" value="F:DNA binding"/>
    <property type="evidence" value="ECO:0007669"/>
    <property type="project" value="InterPro"/>
</dbReference>
<dbReference type="InterPro" id="IPR007560">
    <property type="entry name" value="Restrct_endonuc_IV_Mrr"/>
</dbReference>
<evidence type="ECO:0000259" key="2">
    <source>
        <dbReference type="Pfam" id="PF14338"/>
    </source>
</evidence>
<dbReference type="InterPro" id="IPR011856">
    <property type="entry name" value="tRNA_endonuc-like_dom_sf"/>
</dbReference>
<accession>A0A2J0U9Q3</accession>
<dbReference type="GO" id="GO:0009307">
    <property type="term" value="P:DNA restriction-modification system"/>
    <property type="evidence" value="ECO:0007669"/>
    <property type="project" value="InterPro"/>
</dbReference>
<dbReference type="Gene3D" id="3.40.1350.10">
    <property type="match status" value="1"/>
</dbReference>
<evidence type="ECO:0000313" key="4">
    <source>
        <dbReference type="Proteomes" id="UP000230167"/>
    </source>
</evidence>
<dbReference type="PANTHER" id="PTHR30015:SF7">
    <property type="entry name" value="TYPE IV METHYL-DIRECTED RESTRICTION ENZYME ECOKMRR"/>
    <property type="match status" value="1"/>
</dbReference>
<comment type="caution">
    <text evidence="3">The sequence shown here is derived from an EMBL/GenBank/DDBJ whole genome shotgun (WGS) entry which is preliminary data.</text>
</comment>
<dbReference type="SUPFAM" id="SSF52980">
    <property type="entry name" value="Restriction endonuclease-like"/>
    <property type="match status" value="1"/>
</dbReference>
<name>A0A2J0U9Q3_STEMA</name>
<sequence>MMIPTYDKFIDPVLRFLEGHLGGVPAAAAYDAAARVLGLTEEQKLRVLDSGAQVYKNRAAWAHDRLKRAGLSSSPRRGIWQLTEAGRSYVGDHPFPLDDEEVGRIANGYLAVKLRSSVDAAVLDAPDSTELAHGSPVLSPDDRLDSALSELKSATAVELLDCLLRVSPGRFEIIVLDILHRLGYGTSRSDLLRVGGAGDGGIDGVISLDKLGLDKVYVQAKRWKSTVGRPELQAFYGALAGQKAKRGVFITTSGFTPQAVDFVGSVEGIVIVDGDRLVGLMIDNEVGVSSRILRVPSVDSDYFDEDA</sequence>
<reference evidence="3 4" key="1">
    <citation type="journal article" date="2017" name="Front. Microbiol.">
        <title>Double-Face Meets the Bacterial World: The Opportunistic Pathogen Stenotrophomonas maltophilia.</title>
        <authorList>
            <person name="Lira F."/>
            <person name="Berg G."/>
            <person name="Martinez J.L."/>
        </authorList>
    </citation>
    <scope>NUCLEOTIDE SEQUENCE [LARGE SCALE GENOMIC DNA]</scope>
    <source>
        <strain evidence="3 4">EA1</strain>
    </source>
</reference>
<protein>
    <submittedName>
        <fullName evidence="3">Restriction endonuclease</fullName>
    </submittedName>
</protein>
<organism evidence="3 4">
    <name type="scientific">Stenotrophomonas maltophilia</name>
    <name type="common">Pseudomonas maltophilia</name>
    <name type="synonym">Xanthomonas maltophilia</name>
    <dbReference type="NCBI Taxonomy" id="40324"/>
    <lineage>
        <taxon>Bacteria</taxon>
        <taxon>Pseudomonadati</taxon>
        <taxon>Pseudomonadota</taxon>
        <taxon>Gammaproteobacteria</taxon>
        <taxon>Lysobacterales</taxon>
        <taxon>Lysobacteraceae</taxon>
        <taxon>Stenotrophomonas</taxon>
        <taxon>Stenotrophomonas maltophilia group</taxon>
    </lineage>
</organism>
<dbReference type="Pfam" id="PF04471">
    <property type="entry name" value="Mrr_cat"/>
    <property type="match status" value="1"/>
</dbReference>
<proteinExistence type="predicted"/>
<dbReference type="AlphaFoldDB" id="A0A2J0U9Q3"/>
<keyword evidence="3" id="KW-0378">Hydrolase</keyword>
<dbReference type="Proteomes" id="UP000230167">
    <property type="component" value="Unassembled WGS sequence"/>
</dbReference>
<dbReference type="Pfam" id="PF14338">
    <property type="entry name" value="Mrr_N"/>
    <property type="match status" value="1"/>
</dbReference>
<evidence type="ECO:0000313" key="3">
    <source>
        <dbReference type="EMBL" id="PJL26055.1"/>
    </source>
</evidence>
<dbReference type="GO" id="GO:0015666">
    <property type="term" value="F:restriction endodeoxyribonuclease activity"/>
    <property type="evidence" value="ECO:0007669"/>
    <property type="project" value="TreeGrafter"/>
</dbReference>
<dbReference type="InterPro" id="IPR025745">
    <property type="entry name" value="Mrr-like_N_dom"/>
</dbReference>
<gene>
    <name evidence="3" type="ORF">B9Y64_16170</name>
</gene>
<dbReference type="EMBL" id="NEQV01000005">
    <property type="protein sequence ID" value="PJL26055.1"/>
    <property type="molecule type" value="Genomic_DNA"/>
</dbReference>
<dbReference type="InterPro" id="IPR052906">
    <property type="entry name" value="Type_IV_Methyl-Rstrct_Enzyme"/>
</dbReference>
<evidence type="ECO:0000259" key="1">
    <source>
        <dbReference type="Pfam" id="PF04471"/>
    </source>
</evidence>
<keyword evidence="3" id="KW-0540">Nuclease</keyword>
<dbReference type="GO" id="GO:0043590">
    <property type="term" value="C:bacterial nucleoid"/>
    <property type="evidence" value="ECO:0007669"/>
    <property type="project" value="TreeGrafter"/>
</dbReference>
<dbReference type="InterPro" id="IPR011335">
    <property type="entry name" value="Restrct_endonuc-II-like"/>
</dbReference>
<dbReference type="PANTHER" id="PTHR30015">
    <property type="entry name" value="MRR RESTRICTION SYSTEM PROTEIN"/>
    <property type="match status" value="1"/>
</dbReference>
<dbReference type="OrthoDB" id="9803736at2"/>
<feature type="domain" description="Restriction endonuclease type IV Mrr" evidence="1">
    <location>
        <begin position="164"/>
        <end position="281"/>
    </location>
</feature>
<feature type="domain" description="Restriction system protein Mrr-like N-terminal" evidence="2">
    <location>
        <begin position="6"/>
        <end position="89"/>
    </location>
</feature>
<keyword evidence="3" id="KW-0255">Endonuclease</keyword>